<proteinExistence type="predicted"/>
<evidence type="ECO:0000313" key="1">
    <source>
        <dbReference type="EMBL" id="KAJ8107879.1"/>
    </source>
</evidence>
<name>A0ACC2HYP5_9PLEO</name>
<reference evidence="1" key="1">
    <citation type="submission" date="2022-11" db="EMBL/GenBank/DDBJ databases">
        <title>Genome Sequence of Boeremia exigua.</title>
        <authorList>
            <person name="Buettner E."/>
        </authorList>
    </citation>
    <scope>NUCLEOTIDE SEQUENCE</scope>
    <source>
        <strain evidence="1">CU02</strain>
    </source>
</reference>
<organism evidence="1 2">
    <name type="scientific">Boeremia exigua</name>
    <dbReference type="NCBI Taxonomy" id="749465"/>
    <lineage>
        <taxon>Eukaryota</taxon>
        <taxon>Fungi</taxon>
        <taxon>Dikarya</taxon>
        <taxon>Ascomycota</taxon>
        <taxon>Pezizomycotina</taxon>
        <taxon>Dothideomycetes</taxon>
        <taxon>Pleosporomycetidae</taxon>
        <taxon>Pleosporales</taxon>
        <taxon>Pleosporineae</taxon>
        <taxon>Didymellaceae</taxon>
        <taxon>Boeremia</taxon>
    </lineage>
</organism>
<dbReference type="EMBL" id="JAPHNI010000844">
    <property type="protein sequence ID" value="KAJ8107879.1"/>
    <property type="molecule type" value="Genomic_DNA"/>
</dbReference>
<protein>
    <submittedName>
        <fullName evidence="1">Uncharacterized protein</fullName>
    </submittedName>
</protein>
<sequence length="1437" mass="157815">MDFWVRLLGGSSQKKQAAPNNPQQRLARFRQRYNQVLSQWQKTQNLAGDREALSNIRRGFQALTAILNDESRSPAPHLCLQFAAGQQIYTGISKIAATSFDEGIVRDAVAFYNALIDSEEEDFLENDVFAVSLMNFINRTVGSGTMAVGEDIEADIVELLFGIAAKIRLQPEILPVWFTTTNDSGSRPRARSNDFAGVTQKEDFPLCYQLIDHVHHEGRIGDFARTGLLYVFESASKSMTLEQWIVNSDLPTLMASGLGALYSQLSRKLSILHPQDSLPLILSFSDYVETKPNEDTENLHTVEFQSHIGTFLSYLAFWQDVLEHCRSADVRHTLIDHFHVLFLQQLLYPSLLESSDADGGSSVAVLTYLRRILDALDHPELVHMILQYLLALPDHTVSGKMPRSPAAVKRRQSLMLMNHGENDNDRLNPSLFNLVDLILGSTDSRNSQTVTAALKLTTVILGKNHSYGLGSLIKVMNVHYKGPHRTAGALNIELETYLNLAISLAGEDGVDEAYEMHLKDIQSLLESHPCSLKTIALPPSNSQSPGYFDSAEAGGREVCQHYLIPEDPLFKSMTELLLTFLTNDVETNLALTEAIINLGTCSQLRLEGWLSVDPADYRFEDHVPESIVFSNDSLRDVYMANRIPTWNTSATPQLLACVKNVHAQIEALRADIPDWDEHITNRKNAFRFHEEMHDAMKQAAMQPRMAQQLPEAPVGSWTPQLPKHVQESSTAPSRTQSPRGRKETLSGHRDSQPSSPAPSKLGSQPLAGSNSGTASPLPAPQGGKRQTTLFSDIDANFAGFRHSDLLRRRIQFRKAAGSQDIEVMLSKYQPPPKELDEVTASSETELDEVREASLLHIITNVVVLQEFVLELVALMQVRASLFNEIKFAESNPSPRTLSSRGNVSHNCSKVAQGQPEVCTFAPAWMFHQWHGKYTTSRWGSQEMISGKMGEDLPTFLSLAGTSSCTCQSGSTRDLRRGDVPAIARTSSFTWETSASAQMHSLQKQRSSAVGVRCTCIAVRLGQSFVNRSRPKDISAPQVPLAHHHRSGVKRSLAPSTDAAGATRAPALAAAGLGRCRGRGLGAFYVLTPALGFSNTLYLRSRATAYLLSLEPSHSHKMSAKSTQGPGGKKPASAATNLIAGGGAGMMEALVCHPLDTIKVRMQLSKRARMPGAPKRGFLKTGSEIVKRETALGLYKGLGAVLTGIVPKMAIRFTSYEWYKQLLADQNGMVSSKSTFMAGLAAGVTEAVLVVTPMEVVKIRLQAQHHSMADPLDVPKYRNAAHALYTVLKEEGAGALWRGVSLTALRQGTNQAANFTAYSELRSRLQTYQGTTDLPGWQTSCIGLISGAMGPFSNAPIDTIKTRLQKTPAEPGQSALSRITSIAGDMWKQEGVKSFYKGITPRVMRVAPGQAVTFTVYEYLKGILERSKATIPGGQYEE</sequence>
<evidence type="ECO:0000313" key="2">
    <source>
        <dbReference type="Proteomes" id="UP001153331"/>
    </source>
</evidence>
<keyword evidence="2" id="KW-1185">Reference proteome</keyword>
<dbReference type="Proteomes" id="UP001153331">
    <property type="component" value="Unassembled WGS sequence"/>
</dbReference>
<comment type="caution">
    <text evidence="1">The sequence shown here is derived from an EMBL/GenBank/DDBJ whole genome shotgun (WGS) entry which is preliminary data.</text>
</comment>
<gene>
    <name evidence="1" type="ORF">OPT61_g8561</name>
</gene>
<accession>A0ACC2HYP5</accession>